<protein>
    <submittedName>
        <fullName evidence="1">Uncharacterized protein</fullName>
    </submittedName>
</protein>
<evidence type="ECO:0000313" key="2">
    <source>
        <dbReference type="Proteomes" id="UP000663891"/>
    </source>
</evidence>
<feature type="non-terminal residue" evidence="1">
    <location>
        <position position="1"/>
    </location>
</feature>
<sequence length="199" mass="22641">ESIQYRNSQLTKTNVPQYRHQSNENLQSKRISSSLGITGRLSSASVANKSHANGFILQRPTSALNQQPKTNNQQFFGPKSIVNRPAVQHVKVKSYNYGVPTNKRQRNVSHRNHYQHEAVQNHSSIFVPSHTSTNDIISYAKPAEIYVYARKRPLLLSEIDFYDTISVLDNKHLIIAENKANVDCTSSLKKVFSYDNKKD</sequence>
<dbReference type="AlphaFoldDB" id="A0A815VEP5"/>
<accession>A0A815VEP5</accession>
<dbReference type="EMBL" id="CAJNON010003978">
    <property type="protein sequence ID" value="CAF1528080.1"/>
    <property type="molecule type" value="Genomic_DNA"/>
</dbReference>
<evidence type="ECO:0000313" key="1">
    <source>
        <dbReference type="EMBL" id="CAF1528080.1"/>
    </source>
</evidence>
<proteinExistence type="predicted"/>
<comment type="caution">
    <text evidence="1">The sequence shown here is derived from an EMBL/GenBank/DDBJ whole genome shotgun (WGS) entry which is preliminary data.</text>
</comment>
<gene>
    <name evidence="1" type="ORF">VCS650_LOCUS43576</name>
</gene>
<dbReference type="OrthoDB" id="10534112at2759"/>
<reference evidence="1" key="1">
    <citation type="submission" date="2021-02" db="EMBL/GenBank/DDBJ databases">
        <authorList>
            <person name="Nowell W R."/>
        </authorList>
    </citation>
    <scope>NUCLEOTIDE SEQUENCE</scope>
</reference>
<dbReference type="Proteomes" id="UP000663891">
    <property type="component" value="Unassembled WGS sequence"/>
</dbReference>
<name>A0A815VEP5_9BILA</name>
<organism evidence="1 2">
    <name type="scientific">Adineta steineri</name>
    <dbReference type="NCBI Taxonomy" id="433720"/>
    <lineage>
        <taxon>Eukaryota</taxon>
        <taxon>Metazoa</taxon>
        <taxon>Spiralia</taxon>
        <taxon>Gnathifera</taxon>
        <taxon>Rotifera</taxon>
        <taxon>Eurotatoria</taxon>
        <taxon>Bdelloidea</taxon>
        <taxon>Adinetida</taxon>
        <taxon>Adinetidae</taxon>
        <taxon>Adineta</taxon>
    </lineage>
</organism>